<keyword evidence="7" id="KW-1133">Transmembrane helix</keyword>
<dbReference type="PANTHER" id="PTHR33909:SF1">
    <property type="entry name" value="SEC TRANSLOCON ACCESSORY COMPLEX SUBUNIT YAJC"/>
    <property type="match status" value="1"/>
</dbReference>
<dbReference type="PANTHER" id="PTHR33909">
    <property type="entry name" value="SEC TRANSLOCON ACCESSORY COMPLEX SUBUNIT YAJC"/>
    <property type="match status" value="1"/>
</dbReference>
<evidence type="ECO:0000256" key="9">
    <source>
        <dbReference type="ARBA" id="ARBA00023136"/>
    </source>
</evidence>
<accession>A0A2M9CQN7</accession>
<dbReference type="GO" id="GO:0005886">
    <property type="term" value="C:plasma membrane"/>
    <property type="evidence" value="ECO:0007669"/>
    <property type="project" value="UniProtKB-SubCell"/>
</dbReference>
<keyword evidence="8" id="KW-0811">Translocation</keyword>
<keyword evidence="9" id="KW-0472">Membrane</keyword>
<evidence type="ECO:0000256" key="2">
    <source>
        <dbReference type="ARBA" id="ARBA00006742"/>
    </source>
</evidence>
<evidence type="ECO:0000313" key="12">
    <source>
        <dbReference type="Proteomes" id="UP000231693"/>
    </source>
</evidence>
<keyword evidence="12" id="KW-1185">Reference proteome</keyword>
<evidence type="ECO:0000256" key="8">
    <source>
        <dbReference type="ARBA" id="ARBA00023010"/>
    </source>
</evidence>
<sequence>MELLIFAALAIGLLFFMSSRTRKQQQTQQSFRSSLAPGQEVMTASGLFGTVVAIDDENDVITLETEPGGSQTRWLRAAIAKRVDTDEVVEDETETDAVLGTADDAGIDLGKRDDSFDVPDDISGIDGPRRDDEGDKTK</sequence>
<evidence type="ECO:0000256" key="3">
    <source>
        <dbReference type="ARBA" id="ARBA00022448"/>
    </source>
</evidence>
<dbReference type="InterPro" id="IPR003849">
    <property type="entry name" value="Preprotein_translocase_YajC"/>
</dbReference>
<dbReference type="SMART" id="SM01323">
    <property type="entry name" value="YajC"/>
    <property type="match status" value="1"/>
</dbReference>
<comment type="caution">
    <text evidence="11">The sequence shown here is derived from an EMBL/GenBank/DDBJ whole genome shotgun (WGS) entry which is preliminary data.</text>
</comment>
<protein>
    <submittedName>
        <fullName evidence="11">Preprotein translocase subunit YajC</fullName>
    </submittedName>
</protein>
<evidence type="ECO:0000256" key="1">
    <source>
        <dbReference type="ARBA" id="ARBA00004162"/>
    </source>
</evidence>
<feature type="compositionally biased region" description="Basic and acidic residues" evidence="10">
    <location>
        <begin position="127"/>
        <end position="138"/>
    </location>
</feature>
<comment type="subcellular location">
    <subcellularLocation>
        <location evidence="1">Cell membrane</location>
        <topology evidence="1">Single-pass membrane protein</topology>
    </subcellularLocation>
</comment>
<dbReference type="GO" id="GO:0015031">
    <property type="term" value="P:protein transport"/>
    <property type="evidence" value="ECO:0007669"/>
    <property type="project" value="UniProtKB-KW"/>
</dbReference>
<dbReference type="AlphaFoldDB" id="A0A2M9CQN7"/>
<keyword evidence="4" id="KW-1003">Cell membrane</keyword>
<feature type="region of interest" description="Disordered" evidence="10">
    <location>
        <begin position="90"/>
        <end position="138"/>
    </location>
</feature>
<dbReference type="Pfam" id="PF02699">
    <property type="entry name" value="YajC"/>
    <property type="match status" value="1"/>
</dbReference>
<keyword evidence="3" id="KW-0813">Transport</keyword>
<gene>
    <name evidence="11" type="ORF">CLV28_1652</name>
</gene>
<dbReference type="RefSeq" id="WP_100422802.1">
    <property type="nucleotide sequence ID" value="NZ_BOOX01000006.1"/>
</dbReference>
<dbReference type="EMBL" id="PGFE01000002">
    <property type="protein sequence ID" value="PJJ74158.1"/>
    <property type="molecule type" value="Genomic_DNA"/>
</dbReference>
<name>A0A2M9CQN7_9CELL</name>
<evidence type="ECO:0000313" key="11">
    <source>
        <dbReference type="EMBL" id="PJJ74158.1"/>
    </source>
</evidence>
<evidence type="ECO:0000256" key="4">
    <source>
        <dbReference type="ARBA" id="ARBA00022475"/>
    </source>
</evidence>
<dbReference type="OrthoDB" id="3267178at2"/>
<comment type="similarity">
    <text evidence="2">Belongs to the YajC family.</text>
</comment>
<dbReference type="NCBIfam" id="TIGR00739">
    <property type="entry name" value="yajC"/>
    <property type="match status" value="1"/>
</dbReference>
<reference evidence="11 12" key="1">
    <citation type="submission" date="2017-11" db="EMBL/GenBank/DDBJ databases">
        <title>Genomic Encyclopedia of Archaeal and Bacterial Type Strains, Phase II (KMG-II): From Individual Species to Whole Genera.</title>
        <authorList>
            <person name="Goeker M."/>
        </authorList>
    </citation>
    <scope>NUCLEOTIDE SEQUENCE [LARGE SCALE GENOMIC DNA]</scope>
    <source>
        <strain evidence="11 12">DSM 25478</strain>
    </source>
</reference>
<evidence type="ECO:0000256" key="7">
    <source>
        <dbReference type="ARBA" id="ARBA00022989"/>
    </source>
</evidence>
<keyword evidence="5" id="KW-0812">Transmembrane</keyword>
<proteinExistence type="inferred from homology"/>
<dbReference type="PRINTS" id="PR01853">
    <property type="entry name" value="YAJCTRNLCASE"/>
</dbReference>
<evidence type="ECO:0000256" key="6">
    <source>
        <dbReference type="ARBA" id="ARBA00022927"/>
    </source>
</evidence>
<evidence type="ECO:0000256" key="5">
    <source>
        <dbReference type="ARBA" id="ARBA00022692"/>
    </source>
</evidence>
<keyword evidence="6" id="KW-0653">Protein transport</keyword>
<organism evidence="11 12">
    <name type="scientific">Sediminihabitans luteus</name>
    <dbReference type="NCBI Taxonomy" id="1138585"/>
    <lineage>
        <taxon>Bacteria</taxon>
        <taxon>Bacillati</taxon>
        <taxon>Actinomycetota</taxon>
        <taxon>Actinomycetes</taxon>
        <taxon>Micrococcales</taxon>
        <taxon>Cellulomonadaceae</taxon>
        <taxon>Sediminihabitans</taxon>
    </lineage>
</organism>
<dbReference type="Proteomes" id="UP000231693">
    <property type="component" value="Unassembled WGS sequence"/>
</dbReference>
<evidence type="ECO:0000256" key="10">
    <source>
        <dbReference type="SAM" id="MobiDB-lite"/>
    </source>
</evidence>